<dbReference type="AlphaFoldDB" id="A0A845BGP6"/>
<name>A0A845BGP6_9PROT</name>
<dbReference type="Proteomes" id="UP000460715">
    <property type="component" value="Unassembled WGS sequence"/>
</dbReference>
<dbReference type="RefSeq" id="WP_160939477.1">
    <property type="nucleotide sequence ID" value="NZ_SNVJ01000041.1"/>
</dbReference>
<dbReference type="EMBL" id="SNVJ01000041">
    <property type="protein sequence ID" value="MXP66068.1"/>
    <property type="molecule type" value="Genomic_DNA"/>
</dbReference>
<accession>A0A845BGP6</accession>
<sequence length="117" mass="12065">MLPAYAPPPEGAAPPPWAGDAPGLLEFASRLAFSTRLPEWREVPAHEALLRLAADVALQLRLQEPQGIGLDPGALPFGPAPAAMEGPPSAATQAEIAMALAQALGRGAPDPDALWFG</sequence>
<evidence type="ECO:0000313" key="2">
    <source>
        <dbReference type="Proteomes" id="UP000460715"/>
    </source>
</evidence>
<evidence type="ECO:0000313" key="1">
    <source>
        <dbReference type="EMBL" id="MXP66068.1"/>
    </source>
</evidence>
<comment type="caution">
    <text evidence="1">The sequence shown here is derived from an EMBL/GenBank/DDBJ whole genome shotgun (WGS) entry which is preliminary data.</text>
</comment>
<gene>
    <name evidence="1" type="ORF">E0493_22240</name>
</gene>
<keyword evidence="2" id="KW-1185">Reference proteome</keyword>
<reference evidence="1 2" key="1">
    <citation type="submission" date="2019-03" db="EMBL/GenBank/DDBJ databases">
        <title>Roseomonas sp. a novel Roseomonas species isolated from Sea whip Gorgonian.</title>
        <authorList>
            <person name="Li F."/>
            <person name="Pan X."/>
            <person name="Huang S."/>
            <person name="Li Z."/>
            <person name="Meng B."/>
        </authorList>
    </citation>
    <scope>NUCLEOTIDE SEQUENCE [LARGE SCALE GENOMIC DNA]</scope>
    <source>
        <strain evidence="1 2">M0104</strain>
    </source>
</reference>
<organism evidence="1 2">
    <name type="scientific">Teichococcus coralli</name>
    <dbReference type="NCBI Taxonomy" id="2545983"/>
    <lineage>
        <taxon>Bacteria</taxon>
        <taxon>Pseudomonadati</taxon>
        <taxon>Pseudomonadota</taxon>
        <taxon>Alphaproteobacteria</taxon>
        <taxon>Acetobacterales</taxon>
        <taxon>Roseomonadaceae</taxon>
        <taxon>Roseomonas</taxon>
    </lineage>
</organism>
<protein>
    <submittedName>
        <fullName evidence="1">Uncharacterized protein</fullName>
    </submittedName>
</protein>
<proteinExistence type="predicted"/>